<dbReference type="AlphaFoldDB" id="A0A0K2TYG9"/>
<feature type="chain" id="PRO_5005488264" evidence="1">
    <location>
        <begin position="18"/>
        <end position="76"/>
    </location>
</feature>
<name>A0A0K2TYG9_LEPSM</name>
<accession>A0A0K2TYG9</accession>
<organism evidence="2">
    <name type="scientific">Lepeophtheirus salmonis</name>
    <name type="common">Salmon louse</name>
    <name type="synonym">Caligus salmonis</name>
    <dbReference type="NCBI Taxonomy" id="72036"/>
    <lineage>
        <taxon>Eukaryota</taxon>
        <taxon>Metazoa</taxon>
        <taxon>Ecdysozoa</taxon>
        <taxon>Arthropoda</taxon>
        <taxon>Crustacea</taxon>
        <taxon>Multicrustacea</taxon>
        <taxon>Hexanauplia</taxon>
        <taxon>Copepoda</taxon>
        <taxon>Siphonostomatoida</taxon>
        <taxon>Caligidae</taxon>
        <taxon>Lepeophtheirus</taxon>
    </lineage>
</organism>
<feature type="non-terminal residue" evidence="2">
    <location>
        <position position="76"/>
    </location>
</feature>
<reference evidence="2" key="1">
    <citation type="submission" date="2014-05" db="EMBL/GenBank/DDBJ databases">
        <authorList>
            <person name="Chronopoulou M."/>
        </authorList>
    </citation>
    <scope>NUCLEOTIDE SEQUENCE</scope>
    <source>
        <tissue evidence="2">Whole organism</tissue>
    </source>
</reference>
<evidence type="ECO:0000313" key="2">
    <source>
        <dbReference type="EMBL" id="CDW30757.1"/>
    </source>
</evidence>
<keyword evidence="1" id="KW-0732">Signal</keyword>
<feature type="signal peptide" evidence="1">
    <location>
        <begin position="1"/>
        <end position="17"/>
    </location>
</feature>
<protein>
    <submittedName>
        <fullName evidence="2">Uncharacterized protein</fullName>
    </submittedName>
</protein>
<proteinExistence type="predicted"/>
<evidence type="ECO:0000256" key="1">
    <source>
        <dbReference type="SAM" id="SignalP"/>
    </source>
</evidence>
<sequence length="76" mass="8627">MRILALILLFIVGAINAFPYPRPDDPYSSYSQPVPQTGRVKIQVYRGPNQGKDYDAFAPWGYYNTQPLDQQSSYPA</sequence>
<dbReference type="EMBL" id="HACA01013396">
    <property type="protein sequence ID" value="CDW30757.1"/>
    <property type="molecule type" value="Transcribed_RNA"/>
</dbReference>